<evidence type="ECO:0000256" key="4">
    <source>
        <dbReference type="ARBA" id="ARBA00022692"/>
    </source>
</evidence>
<comment type="subcellular location">
    <subcellularLocation>
        <location evidence="1">Membrane</location>
        <topology evidence="1">Multi-pass membrane protein</topology>
    </subcellularLocation>
</comment>
<feature type="transmembrane region" description="Helical" evidence="7">
    <location>
        <begin position="116"/>
        <end position="139"/>
    </location>
</feature>
<evidence type="ECO:0000256" key="8">
    <source>
        <dbReference type="SAM" id="SignalP"/>
    </source>
</evidence>
<keyword evidence="6 7" id="KW-0472">Membrane</keyword>
<feature type="signal peptide" evidence="8">
    <location>
        <begin position="1"/>
        <end position="18"/>
    </location>
</feature>
<dbReference type="OrthoDB" id="408493at2759"/>
<keyword evidence="8" id="KW-0732">Signal</keyword>
<evidence type="ECO:0000256" key="5">
    <source>
        <dbReference type="ARBA" id="ARBA00022989"/>
    </source>
</evidence>
<dbReference type="SUPFAM" id="SSF103481">
    <property type="entry name" value="Multidrug resistance efflux transporter EmrE"/>
    <property type="match status" value="1"/>
</dbReference>
<evidence type="ECO:0000313" key="10">
    <source>
        <dbReference type="Proteomes" id="UP000272942"/>
    </source>
</evidence>
<feature type="chain" id="PRO_5043138386" evidence="8">
    <location>
        <begin position="19"/>
        <end position="212"/>
    </location>
</feature>
<organism evidence="11">
    <name type="scientific">Echinostoma caproni</name>
    <dbReference type="NCBI Taxonomy" id="27848"/>
    <lineage>
        <taxon>Eukaryota</taxon>
        <taxon>Metazoa</taxon>
        <taxon>Spiralia</taxon>
        <taxon>Lophotrochozoa</taxon>
        <taxon>Platyhelminthes</taxon>
        <taxon>Trematoda</taxon>
        <taxon>Digenea</taxon>
        <taxon>Plagiorchiida</taxon>
        <taxon>Echinostomata</taxon>
        <taxon>Echinostomatoidea</taxon>
        <taxon>Echinostomatidae</taxon>
        <taxon>Echinostoma</taxon>
    </lineage>
</organism>
<keyword evidence="10" id="KW-1185">Reference proteome</keyword>
<feature type="transmembrane region" description="Helical" evidence="7">
    <location>
        <begin position="184"/>
        <end position="204"/>
    </location>
</feature>
<dbReference type="AlphaFoldDB" id="A0A183BFS9"/>
<dbReference type="NCBIfam" id="TIGR00803">
    <property type="entry name" value="nst"/>
    <property type="match status" value="1"/>
</dbReference>
<dbReference type="GO" id="GO:0000139">
    <property type="term" value="C:Golgi membrane"/>
    <property type="evidence" value="ECO:0007669"/>
    <property type="project" value="InterPro"/>
</dbReference>
<evidence type="ECO:0000313" key="11">
    <source>
        <dbReference type="WBParaSite" id="ECPE_0001811301-mRNA-1"/>
    </source>
</evidence>
<gene>
    <name evidence="9" type="ORF">ECPE_LOCUS18064</name>
</gene>
<keyword evidence="5 7" id="KW-1133">Transmembrane helix</keyword>
<dbReference type="InterPro" id="IPR007271">
    <property type="entry name" value="Nuc_sug_transpt"/>
</dbReference>
<evidence type="ECO:0000256" key="7">
    <source>
        <dbReference type="SAM" id="Phobius"/>
    </source>
</evidence>
<feature type="transmembrane region" description="Helical" evidence="7">
    <location>
        <begin position="85"/>
        <end position="104"/>
    </location>
</feature>
<keyword evidence="3" id="KW-0813">Transport</keyword>
<feature type="transmembrane region" description="Helical" evidence="7">
    <location>
        <begin position="146"/>
        <end position="164"/>
    </location>
</feature>
<name>A0A183BFS9_9TREM</name>
<evidence type="ECO:0000256" key="1">
    <source>
        <dbReference type="ARBA" id="ARBA00004141"/>
    </source>
</evidence>
<dbReference type="Pfam" id="PF04142">
    <property type="entry name" value="Nuc_sug_transp"/>
    <property type="match status" value="1"/>
</dbReference>
<comment type="similarity">
    <text evidence="2">Belongs to the nucleotide-sugar transporter family. SLC35A subfamily.</text>
</comment>
<reference evidence="11" key="1">
    <citation type="submission" date="2016-06" db="UniProtKB">
        <authorList>
            <consortium name="WormBaseParasite"/>
        </authorList>
    </citation>
    <scope>IDENTIFICATION</scope>
</reference>
<evidence type="ECO:0000256" key="2">
    <source>
        <dbReference type="ARBA" id="ARBA00009976"/>
    </source>
</evidence>
<dbReference type="GO" id="GO:0015165">
    <property type="term" value="F:pyrimidine nucleotide-sugar transmembrane transporter activity"/>
    <property type="evidence" value="ECO:0007669"/>
    <property type="project" value="InterPro"/>
</dbReference>
<evidence type="ECO:0000256" key="6">
    <source>
        <dbReference type="ARBA" id="ARBA00023136"/>
    </source>
</evidence>
<dbReference type="WBParaSite" id="ECPE_0001811301-mRNA-1">
    <property type="protein sequence ID" value="ECPE_0001811301-mRNA-1"/>
    <property type="gene ID" value="ECPE_0001811301"/>
</dbReference>
<dbReference type="InterPro" id="IPR037185">
    <property type="entry name" value="EmrE-like"/>
</dbReference>
<reference evidence="9 10" key="2">
    <citation type="submission" date="2018-11" db="EMBL/GenBank/DDBJ databases">
        <authorList>
            <consortium name="Pathogen Informatics"/>
        </authorList>
    </citation>
    <scope>NUCLEOTIDE SEQUENCE [LARGE SCALE GENOMIC DNA]</scope>
    <source>
        <strain evidence="9 10">Egypt</strain>
    </source>
</reference>
<evidence type="ECO:0000256" key="3">
    <source>
        <dbReference type="ARBA" id="ARBA00022597"/>
    </source>
</evidence>
<proteinExistence type="inferred from homology"/>
<dbReference type="Proteomes" id="UP000272942">
    <property type="component" value="Unassembled WGS sequence"/>
</dbReference>
<keyword evidence="3" id="KW-0762">Sugar transport</keyword>
<dbReference type="PANTHER" id="PTHR10231">
    <property type="entry name" value="NUCLEOTIDE-SUGAR TRANSMEMBRANE TRANSPORTER"/>
    <property type="match status" value="1"/>
</dbReference>
<accession>A0A183BFS9</accession>
<dbReference type="EMBL" id="UZAN01074246">
    <property type="protein sequence ID" value="VDP95502.1"/>
    <property type="molecule type" value="Genomic_DNA"/>
</dbReference>
<evidence type="ECO:0000313" key="9">
    <source>
        <dbReference type="EMBL" id="VDP95502.1"/>
    </source>
</evidence>
<sequence>MKMLICVLVIHFTDGIWSSVSYLRANMLDSVKTCIPALIYLVQNRLLVSALECLDAATFQVAYQLKLLTTALFSVLILRKSISLMQWFALSLLFIGVSFVEPPSQRNSSEPLNPTLGLVYVVCAAILSGFACIYFELLLKNSTKSLWLRNLELASVSLIVGLIAQTYAEGESIRKHGFFYAFDWLVWLIILLHSAGGLIVALVVKYANNMLK</sequence>
<keyword evidence="4 7" id="KW-0812">Transmembrane</keyword>
<protein>
    <submittedName>
        <fullName evidence="11">UDP-galactose transporter</fullName>
    </submittedName>
</protein>